<evidence type="ECO:0000313" key="2">
    <source>
        <dbReference type="Proteomes" id="UP001269144"/>
    </source>
</evidence>
<sequence length="262" mass="29914">MMAVRPSKWLDRKTRQRALRQWAEIAEEVEFMAPPRIRRLTQEAHLLRASLNRFFMRGDRKAAVSRVALDALHLPGGTDWRWRPGFMAGQISPRGIAAPAPGTRLGDRAALWHDCPEPSMVLEQLPSPRATDLSPYCMRLEVFSFAGNFLSVSIDLPTEALDGLTRNHILRLEVSALIERPMKIYSRLNIGHGPNTDELVKEFGTIEPGLASQQVIEFDLAYTEMNEKRLEKIWLDLIFDSPAMNAVEIRELFISRHLRAEF</sequence>
<organism evidence="1 2">
    <name type="scientific">Paracoccus aurantius</name>
    <dbReference type="NCBI Taxonomy" id="3073814"/>
    <lineage>
        <taxon>Bacteria</taxon>
        <taxon>Pseudomonadati</taxon>
        <taxon>Pseudomonadota</taxon>
        <taxon>Alphaproteobacteria</taxon>
        <taxon>Rhodobacterales</taxon>
        <taxon>Paracoccaceae</taxon>
        <taxon>Paracoccus</taxon>
    </lineage>
</organism>
<dbReference type="Pfam" id="PF20086">
    <property type="entry name" value="DUF6478"/>
    <property type="match status" value="1"/>
</dbReference>
<comment type="caution">
    <text evidence="1">The sequence shown here is derived from an EMBL/GenBank/DDBJ whole genome shotgun (WGS) entry which is preliminary data.</text>
</comment>
<evidence type="ECO:0000313" key="1">
    <source>
        <dbReference type="EMBL" id="MDS9466231.1"/>
    </source>
</evidence>
<name>A0ABU2HMG3_9RHOB</name>
<dbReference type="Proteomes" id="UP001269144">
    <property type="component" value="Unassembled WGS sequence"/>
</dbReference>
<keyword evidence="2" id="KW-1185">Reference proteome</keyword>
<protein>
    <submittedName>
        <fullName evidence="1">DUF6478 family protein</fullName>
    </submittedName>
</protein>
<gene>
    <name evidence="1" type="ORF">RGQ15_01415</name>
</gene>
<dbReference type="RefSeq" id="WP_311158423.1">
    <property type="nucleotide sequence ID" value="NZ_JAVQLW010000001.1"/>
</dbReference>
<dbReference type="EMBL" id="JAVQLW010000001">
    <property type="protein sequence ID" value="MDS9466231.1"/>
    <property type="molecule type" value="Genomic_DNA"/>
</dbReference>
<accession>A0ABU2HMG3</accession>
<proteinExistence type="predicted"/>
<dbReference type="InterPro" id="IPR045514">
    <property type="entry name" value="DUF6478"/>
</dbReference>
<reference evidence="2" key="1">
    <citation type="submission" date="2023-07" db="EMBL/GenBank/DDBJ databases">
        <title>Paracoccus sp. MBLB3053 whole genome sequence.</title>
        <authorList>
            <person name="Hwang C.Y."/>
            <person name="Cho E.-S."/>
            <person name="Seo M.-J."/>
        </authorList>
    </citation>
    <scope>NUCLEOTIDE SEQUENCE [LARGE SCALE GENOMIC DNA]</scope>
    <source>
        <strain evidence="2">MBLB3053</strain>
    </source>
</reference>